<protein>
    <recommendedName>
        <fullName evidence="4">DUF983 domain-containing protein</fullName>
    </recommendedName>
</protein>
<keyword evidence="1" id="KW-1133">Transmembrane helix</keyword>
<sequence length="148" mass="16607">MITKSKTVTGSDGRTWTVRRRMEWAAPATGEDFEHDVDGGRAAAVVILSTLGLFYLALFSWMPKDVHVPWWISLASLIVIGFFPVRWVLRRPWTIVAQTPGGYDLDPEHWVGMVRGVSKAREETKMVIRSIRTRATPAFADGPLQPVS</sequence>
<evidence type="ECO:0000313" key="2">
    <source>
        <dbReference type="EMBL" id="GAA5144356.1"/>
    </source>
</evidence>
<name>A0ABP9PIW8_9PSEU</name>
<dbReference type="Proteomes" id="UP001428817">
    <property type="component" value="Unassembled WGS sequence"/>
</dbReference>
<dbReference type="EMBL" id="BAABJP010000001">
    <property type="protein sequence ID" value="GAA5144356.1"/>
    <property type="molecule type" value="Genomic_DNA"/>
</dbReference>
<keyword evidence="1" id="KW-0812">Transmembrane</keyword>
<accession>A0ABP9PIW8</accession>
<evidence type="ECO:0008006" key="4">
    <source>
        <dbReference type="Google" id="ProtNLM"/>
    </source>
</evidence>
<proteinExistence type="predicted"/>
<feature type="transmembrane region" description="Helical" evidence="1">
    <location>
        <begin position="68"/>
        <end position="89"/>
    </location>
</feature>
<keyword evidence="1" id="KW-0472">Membrane</keyword>
<organism evidence="2 3">
    <name type="scientific">Pseudonocardia eucalypti</name>
    <dbReference type="NCBI Taxonomy" id="648755"/>
    <lineage>
        <taxon>Bacteria</taxon>
        <taxon>Bacillati</taxon>
        <taxon>Actinomycetota</taxon>
        <taxon>Actinomycetes</taxon>
        <taxon>Pseudonocardiales</taxon>
        <taxon>Pseudonocardiaceae</taxon>
        <taxon>Pseudonocardia</taxon>
    </lineage>
</organism>
<reference evidence="3" key="1">
    <citation type="journal article" date="2019" name="Int. J. Syst. Evol. Microbiol.">
        <title>The Global Catalogue of Microorganisms (GCM) 10K type strain sequencing project: providing services to taxonomists for standard genome sequencing and annotation.</title>
        <authorList>
            <consortium name="The Broad Institute Genomics Platform"/>
            <consortium name="The Broad Institute Genome Sequencing Center for Infectious Disease"/>
            <person name="Wu L."/>
            <person name="Ma J."/>
        </authorList>
    </citation>
    <scope>NUCLEOTIDE SEQUENCE [LARGE SCALE GENOMIC DNA]</scope>
    <source>
        <strain evidence="3">JCM 18303</strain>
    </source>
</reference>
<comment type="caution">
    <text evidence="2">The sequence shown here is derived from an EMBL/GenBank/DDBJ whole genome shotgun (WGS) entry which is preliminary data.</text>
</comment>
<evidence type="ECO:0000256" key="1">
    <source>
        <dbReference type="SAM" id="Phobius"/>
    </source>
</evidence>
<keyword evidence="3" id="KW-1185">Reference proteome</keyword>
<feature type="transmembrane region" description="Helical" evidence="1">
    <location>
        <begin position="42"/>
        <end position="62"/>
    </location>
</feature>
<dbReference type="RefSeq" id="WP_185058370.1">
    <property type="nucleotide sequence ID" value="NZ_BAABJP010000001.1"/>
</dbReference>
<evidence type="ECO:0000313" key="3">
    <source>
        <dbReference type="Proteomes" id="UP001428817"/>
    </source>
</evidence>
<gene>
    <name evidence="2" type="ORF">GCM10023321_00500</name>
</gene>